<name>A0A1E3S3A9_9MYCO</name>
<protein>
    <submittedName>
        <fullName evidence="2">Uncharacterized protein</fullName>
    </submittedName>
</protein>
<sequence length="110" mass="12451">MCGRDTATRGGKLNHHGPQHDRCEGSGRTLDEAGRLQLCDLTAEQWDMLRECWRTADTHAIEQSFGITYRAPRYYATGLIRPTLDDEFAAMIADIRRWIGMLAQRAKANA</sequence>
<comment type="caution">
    <text evidence="2">The sequence shown here is derived from an EMBL/GenBank/DDBJ whole genome shotgun (WGS) entry which is preliminary data.</text>
</comment>
<proteinExistence type="predicted"/>
<dbReference type="Proteomes" id="UP000094243">
    <property type="component" value="Unassembled WGS sequence"/>
</dbReference>
<accession>A0A1E3S3A9</accession>
<organism evidence="2 3">
    <name type="scientific">Mycolicibacterium holsaticum</name>
    <dbReference type="NCBI Taxonomy" id="152142"/>
    <lineage>
        <taxon>Bacteria</taxon>
        <taxon>Bacillati</taxon>
        <taxon>Actinomycetota</taxon>
        <taxon>Actinomycetes</taxon>
        <taxon>Mycobacteriales</taxon>
        <taxon>Mycobacteriaceae</taxon>
        <taxon>Mycolicibacterium</taxon>
    </lineage>
</organism>
<evidence type="ECO:0000313" key="2">
    <source>
        <dbReference type="EMBL" id="ODQ96609.1"/>
    </source>
</evidence>
<feature type="region of interest" description="Disordered" evidence="1">
    <location>
        <begin position="1"/>
        <end position="27"/>
    </location>
</feature>
<reference evidence="3" key="1">
    <citation type="submission" date="2016-09" db="EMBL/GenBank/DDBJ databases">
        <authorList>
            <person name="Greninger A.L."/>
            <person name="Jerome K.R."/>
            <person name="Mcnair B."/>
            <person name="Wallis C."/>
            <person name="Fang F."/>
        </authorList>
    </citation>
    <scope>NUCLEOTIDE SEQUENCE [LARGE SCALE GENOMIC DNA]</scope>
    <source>
        <strain evidence="3">M7</strain>
    </source>
</reference>
<dbReference type="EMBL" id="MIGZ01000001">
    <property type="protein sequence ID" value="ODQ96609.1"/>
    <property type="molecule type" value="Genomic_DNA"/>
</dbReference>
<gene>
    <name evidence="2" type="ORF">BHQ17_00090</name>
</gene>
<feature type="compositionally biased region" description="Basic and acidic residues" evidence="1">
    <location>
        <begin position="18"/>
        <end position="27"/>
    </location>
</feature>
<evidence type="ECO:0000256" key="1">
    <source>
        <dbReference type="SAM" id="MobiDB-lite"/>
    </source>
</evidence>
<keyword evidence="3" id="KW-1185">Reference proteome</keyword>
<evidence type="ECO:0000313" key="3">
    <source>
        <dbReference type="Proteomes" id="UP000094243"/>
    </source>
</evidence>
<dbReference type="AlphaFoldDB" id="A0A1E3S3A9"/>